<dbReference type="EMBL" id="BNAR01000018">
    <property type="protein sequence ID" value="GHH57397.1"/>
    <property type="molecule type" value="Genomic_DNA"/>
</dbReference>
<evidence type="ECO:0000313" key="3">
    <source>
        <dbReference type="Proteomes" id="UP000605568"/>
    </source>
</evidence>
<evidence type="ECO:0008006" key="4">
    <source>
        <dbReference type="Google" id="ProtNLM"/>
    </source>
</evidence>
<reference evidence="3" key="1">
    <citation type="journal article" date="2019" name="Int. J. Syst. Evol. Microbiol.">
        <title>The Global Catalogue of Microorganisms (GCM) 10K type strain sequencing project: providing services to taxonomists for standard genome sequencing and annotation.</title>
        <authorList>
            <consortium name="The Broad Institute Genomics Platform"/>
            <consortium name="The Broad Institute Genome Sequencing Center for Infectious Disease"/>
            <person name="Wu L."/>
            <person name="Ma J."/>
        </authorList>
    </citation>
    <scope>NUCLEOTIDE SEQUENCE [LARGE SCALE GENOMIC DNA]</scope>
    <source>
        <strain evidence="3">CGMCC 4.7367</strain>
    </source>
</reference>
<feature type="compositionally biased region" description="Low complexity" evidence="1">
    <location>
        <begin position="49"/>
        <end position="67"/>
    </location>
</feature>
<protein>
    <recommendedName>
        <fullName evidence="4">DNA-binding protein</fullName>
    </recommendedName>
</protein>
<dbReference type="Proteomes" id="UP000605568">
    <property type="component" value="Unassembled WGS sequence"/>
</dbReference>
<evidence type="ECO:0000313" key="2">
    <source>
        <dbReference type="EMBL" id="GHH57397.1"/>
    </source>
</evidence>
<gene>
    <name evidence="2" type="ORF">GCM10017774_76820</name>
</gene>
<comment type="caution">
    <text evidence="2">The sequence shown here is derived from an EMBL/GenBank/DDBJ whole genome shotgun (WGS) entry which is preliminary data.</text>
</comment>
<proteinExistence type="predicted"/>
<sequence length="87" mass="9740">MGCSEWLVNDRARKREIPFTKVGRTHMFSAEQFADIVAIFASTPEVPKARTASAPRRSAPARSQQRPVAESVTRLQPRPPRRQPKAG</sequence>
<name>A0ABQ3MQ49_9PSEU</name>
<feature type="region of interest" description="Disordered" evidence="1">
    <location>
        <begin position="45"/>
        <end position="87"/>
    </location>
</feature>
<organism evidence="2 3">
    <name type="scientific">Lentzea cavernae</name>
    <dbReference type="NCBI Taxonomy" id="2020703"/>
    <lineage>
        <taxon>Bacteria</taxon>
        <taxon>Bacillati</taxon>
        <taxon>Actinomycetota</taxon>
        <taxon>Actinomycetes</taxon>
        <taxon>Pseudonocardiales</taxon>
        <taxon>Pseudonocardiaceae</taxon>
        <taxon>Lentzea</taxon>
    </lineage>
</organism>
<accession>A0ABQ3MQ49</accession>
<evidence type="ECO:0000256" key="1">
    <source>
        <dbReference type="SAM" id="MobiDB-lite"/>
    </source>
</evidence>
<keyword evidence="3" id="KW-1185">Reference proteome</keyword>